<evidence type="ECO:0000313" key="4">
    <source>
        <dbReference type="Proteomes" id="UP000434276"/>
    </source>
</evidence>
<evidence type="ECO:0000256" key="1">
    <source>
        <dbReference type="SAM" id="Coils"/>
    </source>
</evidence>
<reference evidence="3 4" key="1">
    <citation type="submission" date="2019-12" db="EMBL/GenBank/DDBJ databases">
        <authorList>
            <person name="Jiao W.-B."/>
            <person name="Schneeberger K."/>
        </authorList>
    </citation>
    <scope>NUCLEOTIDE SEQUENCE [LARGE SCALE GENOMIC DNA]</scope>
    <source>
        <strain evidence="4">cv. C24</strain>
    </source>
</reference>
<dbReference type="AlphaFoldDB" id="A0A5S9XGZ2"/>
<proteinExistence type="predicted"/>
<evidence type="ECO:0000313" key="3">
    <source>
        <dbReference type="EMBL" id="CAA0384134.1"/>
    </source>
</evidence>
<feature type="compositionally biased region" description="Polar residues" evidence="2">
    <location>
        <begin position="33"/>
        <end position="44"/>
    </location>
</feature>
<feature type="region of interest" description="Disordered" evidence="2">
    <location>
        <begin position="1"/>
        <end position="62"/>
    </location>
</feature>
<dbReference type="Proteomes" id="UP000434276">
    <property type="component" value="Unassembled WGS sequence"/>
</dbReference>
<dbReference type="EMBL" id="CACSHJ010000089">
    <property type="protein sequence ID" value="CAA0384134.1"/>
    <property type="molecule type" value="Genomic_DNA"/>
</dbReference>
<evidence type="ECO:0008006" key="5">
    <source>
        <dbReference type="Google" id="ProtNLM"/>
    </source>
</evidence>
<gene>
    <name evidence="3" type="ORF">C24_LOCUS14326</name>
</gene>
<accession>A0A5S9XGZ2</accession>
<feature type="coiled-coil region" evidence="1">
    <location>
        <begin position="72"/>
        <end position="106"/>
    </location>
</feature>
<sequence length="135" mass="15231">MLEWLAVHDQPCYSSQVGGKTGSGSSGSKRAHNTNASDSNSVGSSARPMGRDASKKKVKKKGNGDACLVVVNEEWNDFKQLKEKELENLEKNCQETEEANKLKKMEMFMKLFESEHLNDWSKKLLEKLNYELFGN</sequence>
<protein>
    <recommendedName>
        <fullName evidence="5">No apical meristem-associated C-terminal domain-containing protein</fullName>
    </recommendedName>
</protein>
<evidence type="ECO:0000256" key="2">
    <source>
        <dbReference type="SAM" id="MobiDB-lite"/>
    </source>
</evidence>
<keyword evidence="1" id="KW-0175">Coiled coil</keyword>
<organism evidence="3 4">
    <name type="scientific">Arabidopsis thaliana</name>
    <name type="common">Mouse-ear cress</name>
    <dbReference type="NCBI Taxonomy" id="3702"/>
    <lineage>
        <taxon>Eukaryota</taxon>
        <taxon>Viridiplantae</taxon>
        <taxon>Streptophyta</taxon>
        <taxon>Embryophyta</taxon>
        <taxon>Tracheophyta</taxon>
        <taxon>Spermatophyta</taxon>
        <taxon>Magnoliopsida</taxon>
        <taxon>eudicotyledons</taxon>
        <taxon>Gunneridae</taxon>
        <taxon>Pentapetalae</taxon>
        <taxon>rosids</taxon>
        <taxon>malvids</taxon>
        <taxon>Brassicales</taxon>
        <taxon>Brassicaceae</taxon>
        <taxon>Camelineae</taxon>
        <taxon>Arabidopsis</taxon>
    </lineage>
</organism>
<name>A0A5S9XGZ2_ARATH</name>